<feature type="domain" description="DNA methylase adenine-specific" evidence="8">
    <location>
        <begin position="153"/>
        <end position="484"/>
    </location>
</feature>
<dbReference type="EMBL" id="FOLE01000001">
    <property type="protein sequence ID" value="SFB76593.1"/>
    <property type="molecule type" value="Genomic_DNA"/>
</dbReference>
<dbReference type="OrthoDB" id="9814572at2"/>
<dbReference type="Pfam" id="PF02384">
    <property type="entry name" value="N6_Mtase"/>
    <property type="match status" value="1"/>
</dbReference>
<gene>
    <name evidence="10" type="ORF">SAMN05421780_101365</name>
</gene>
<dbReference type="AlphaFoldDB" id="A0A1I1DVI9"/>
<protein>
    <recommendedName>
        <fullName evidence="2">site-specific DNA-methyltransferase (adenine-specific)</fullName>
        <ecNumber evidence="2">2.1.1.72</ecNumber>
    </recommendedName>
</protein>
<dbReference type="GO" id="GO:0009307">
    <property type="term" value="P:DNA restriction-modification system"/>
    <property type="evidence" value="ECO:0007669"/>
    <property type="project" value="UniProtKB-KW"/>
</dbReference>
<evidence type="ECO:0000259" key="9">
    <source>
        <dbReference type="Pfam" id="PF12161"/>
    </source>
</evidence>
<dbReference type="InterPro" id="IPR029063">
    <property type="entry name" value="SAM-dependent_MTases_sf"/>
</dbReference>
<dbReference type="PROSITE" id="PS00092">
    <property type="entry name" value="N6_MTASE"/>
    <property type="match status" value="1"/>
</dbReference>
<keyword evidence="5" id="KW-0949">S-adenosyl-L-methionine</keyword>
<evidence type="ECO:0000313" key="10">
    <source>
        <dbReference type="EMBL" id="SFB76593.1"/>
    </source>
</evidence>
<dbReference type="EC" id="2.1.1.72" evidence="2"/>
<dbReference type="PANTHER" id="PTHR42998:SF1">
    <property type="entry name" value="TYPE I RESTRICTION ENZYME HINDI METHYLASE SUBUNIT"/>
    <property type="match status" value="1"/>
</dbReference>
<dbReference type="GO" id="GO:0009007">
    <property type="term" value="F:site-specific DNA-methyltransferase (adenine-specific) activity"/>
    <property type="evidence" value="ECO:0007669"/>
    <property type="project" value="UniProtKB-EC"/>
</dbReference>
<dbReference type="Pfam" id="PF12161">
    <property type="entry name" value="HsdM_N"/>
    <property type="match status" value="1"/>
</dbReference>
<dbReference type="Gene3D" id="1.20.1260.30">
    <property type="match status" value="1"/>
</dbReference>
<dbReference type="SUPFAM" id="SSF53335">
    <property type="entry name" value="S-adenosyl-L-methionine-dependent methyltransferases"/>
    <property type="match status" value="1"/>
</dbReference>
<dbReference type="RefSeq" id="WP_091506321.1">
    <property type="nucleotide sequence ID" value="NZ_FOLE01000001.1"/>
</dbReference>
<feature type="domain" description="N6 adenine-specific DNA methyltransferase N-terminal" evidence="9">
    <location>
        <begin position="12"/>
        <end position="140"/>
    </location>
</feature>
<proteinExistence type="inferred from homology"/>
<sequence length="524" mass="58538">MAKQKATTEEPLEKQLWKTADKLRKNIDAAEYKHIVLGLIFLKYISDAFEELHARLKAEEANGADPEDKDEYKAENVFFVPQDARWNYLQANAKQPEIGKLVDDAMDAIEKENASLKGVLPKVFARQNLDPTSLGELIDLVGTIALGDAKARSADVLGHVFEYFLGEFALAEGKKGGQFYTPRSVVELLVEMLEPYKGRVFDPCCGSGGMFVQSEKFVADHQGQLNDISIYGQESNQTTWRLAKMNLAIRGIDSSQVKWNNEGSFLNDAHKDLKADYIIANPPFNVSDWGGELMRTDGRWQYGTPPTGNANFAWLQHFIYHLSPNGRAGVVLAKGALTSKTSGEGDIRKALVENGLIDCIVNLPAKLFLNTQIPAALWFMSRTRTKKIPSNGEVPKERGGDRDRSKEILFIDARNLGHLINRRTRELSKEDIDKIAGTYHAWRNPDADYQDIAGFCAAAPLAKVAELDFVLTPGRYVGLPDEEDDFNFAERFAELKTTLEAQLKEEAQLNEIIAANLLKIKINE</sequence>
<dbReference type="Gene3D" id="3.40.50.150">
    <property type="entry name" value="Vaccinia Virus protein VP39"/>
    <property type="match status" value="1"/>
</dbReference>
<comment type="catalytic activity">
    <reaction evidence="7">
        <text>a 2'-deoxyadenosine in DNA + S-adenosyl-L-methionine = an N(6)-methyl-2'-deoxyadenosine in DNA + S-adenosyl-L-homocysteine + H(+)</text>
        <dbReference type="Rhea" id="RHEA:15197"/>
        <dbReference type="Rhea" id="RHEA-COMP:12418"/>
        <dbReference type="Rhea" id="RHEA-COMP:12419"/>
        <dbReference type="ChEBI" id="CHEBI:15378"/>
        <dbReference type="ChEBI" id="CHEBI:57856"/>
        <dbReference type="ChEBI" id="CHEBI:59789"/>
        <dbReference type="ChEBI" id="CHEBI:90615"/>
        <dbReference type="ChEBI" id="CHEBI:90616"/>
        <dbReference type="EC" id="2.1.1.72"/>
    </reaction>
</comment>
<dbReference type="STRING" id="927664.SAMN05421780_101365"/>
<evidence type="ECO:0000313" key="11">
    <source>
        <dbReference type="Proteomes" id="UP000199514"/>
    </source>
</evidence>
<dbReference type="GO" id="GO:0008170">
    <property type="term" value="F:N-methyltransferase activity"/>
    <property type="evidence" value="ECO:0007669"/>
    <property type="project" value="InterPro"/>
</dbReference>
<keyword evidence="3" id="KW-0489">Methyltransferase</keyword>
<evidence type="ECO:0000256" key="7">
    <source>
        <dbReference type="ARBA" id="ARBA00047942"/>
    </source>
</evidence>
<evidence type="ECO:0000256" key="4">
    <source>
        <dbReference type="ARBA" id="ARBA00022679"/>
    </source>
</evidence>
<dbReference type="InterPro" id="IPR003356">
    <property type="entry name" value="DNA_methylase_A-5"/>
</dbReference>
<evidence type="ECO:0000256" key="1">
    <source>
        <dbReference type="ARBA" id="ARBA00006594"/>
    </source>
</evidence>
<name>A0A1I1DVI9_9BACT</name>
<evidence type="ECO:0000256" key="3">
    <source>
        <dbReference type="ARBA" id="ARBA00022603"/>
    </source>
</evidence>
<evidence type="ECO:0000256" key="2">
    <source>
        <dbReference type="ARBA" id="ARBA00011900"/>
    </source>
</evidence>
<reference evidence="10 11" key="1">
    <citation type="submission" date="2016-10" db="EMBL/GenBank/DDBJ databases">
        <authorList>
            <person name="de Groot N.N."/>
        </authorList>
    </citation>
    <scope>NUCLEOTIDE SEQUENCE [LARGE SCALE GENOMIC DNA]</scope>
    <source>
        <strain evidence="10 11">DSM 6793</strain>
    </source>
</reference>
<dbReference type="InterPro" id="IPR052916">
    <property type="entry name" value="Type-I_RE_MTase_Subunit"/>
</dbReference>
<dbReference type="Proteomes" id="UP000199514">
    <property type="component" value="Unassembled WGS sequence"/>
</dbReference>
<dbReference type="PANTHER" id="PTHR42998">
    <property type="entry name" value="TYPE I RESTRICTION ENZYME HINDVIIP M PROTEIN-RELATED"/>
    <property type="match status" value="1"/>
</dbReference>
<dbReference type="GO" id="GO:0003677">
    <property type="term" value="F:DNA binding"/>
    <property type="evidence" value="ECO:0007669"/>
    <property type="project" value="InterPro"/>
</dbReference>
<dbReference type="PRINTS" id="PR00507">
    <property type="entry name" value="N12N6MTFRASE"/>
</dbReference>
<dbReference type="GO" id="GO:0032259">
    <property type="term" value="P:methylation"/>
    <property type="evidence" value="ECO:0007669"/>
    <property type="project" value="UniProtKB-KW"/>
</dbReference>
<dbReference type="InterPro" id="IPR022749">
    <property type="entry name" value="D12N6_MeTrfase_N"/>
</dbReference>
<evidence type="ECO:0000256" key="6">
    <source>
        <dbReference type="ARBA" id="ARBA00022747"/>
    </source>
</evidence>
<evidence type="ECO:0000256" key="5">
    <source>
        <dbReference type="ARBA" id="ARBA00022691"/>
    </source>
</evidence>
<comment type="similarity">
    <text evidence="1">Belongs to the N(4)/N(6)-methyltransferase family.</text>
</comment>
<keyword evidence="4" id="KW-0808">Transferase</keyword>
<keyword evidence="11" id="KW-1185">Reference proteome</keyword>
<dbReference type="InterPro" id="IPR038333">
    <property type="entry name" value="T1MK-like_N_sf"/>
</dbReference>
<dbReference type="InterPro" id="IPR002052">
    <property type="entry name" value="DNA_methylase_N6_adenine_CS"/>
</dbReference>
<organism evidence="10 11">
    <name type="scientific">Flexibacter flexilis DSM 6793</name>
    <dbReference type="NCBI Taxonomy" id="927664"/>
    <lineage>
        <taxon>Bacteria</taxon>
        <taxon>Pseudomonadati</taxon>
        <taxon>Bacteroidota</taxon>
        <taxon>Cytophagia</taxon>
        <taxon>Cytophagales</taxon>
        <taxon>Flexibacteraceae</taxon>
        <taxon>Flexibacter</taxon>
    </lineage>
</organism>
<evidence type="ECO:0000259" key="8">
    <source>
        <dbReference type="Pfam" id="PF02384"/>
    </source>
</evidence>
<accession>A0A1I1DVI9</accession>
<keyword evidence="6" id="KW-0680">Restriction system</keyword>